<name>A0ABQ8YQZ6_9EUKA</name>
<dbReference type="SUPFAM" id="SSF117070">
    <property type="entry name" value="LEA14-like"/>
    <property type="match status" value="1"/>
</dbReference>
<feature type="compositionally biased region" description="Polar residues" evidence="1">
    <location>
        <begin position="26"/>
        <end position="48"/>
    </location>
</feature>
<comment type="caution">
    <text evidence="3">The sequence shown here is derived from an EMBL/GenBank/DDBJ whole genome shotgun (WGS) entry which is preliminary data.</text>
</comment>
<dbReference type="Gene3D" id="2.60.40.1820">
    <property type="match status" value="1"/>
</dbReference>
<feature type="compositionally biased region" description="Basic and acidic residues" evidence="1">
    <location>
        <begin position="72"/>
        <end position="83"/>
    </location>
</feature>
<reference evidence="3" key="1">
    <citation type="submission" date="2022-08" db="EMBL/GenBank/DDBJ databases">
        <title>Novel sulfate-reducing endosymbionts in the free-living metamonad Anaeramoeba.</title>
        <authorList>
            <person name="Jerlstrom-Hultqvist J."/>
            <person name="Cepicka I."/>
            <person name="Gallot-Lavallee L."/>
            <person name="Salas-Leiva D."/>
            <person name="Curtis B.A."/>
            <person name="Zahonova K."/>
            <person name="Pipaliya S."/>
            <person name="Dacks J."/>
            <person name="Roger A.J."/>
        </authorList>
    </citation>
    <scope>NUCLEOTIDE SEQUENCE</scope>
    <source>
        <strain evidence="3">Schooner1</strain>
    </source>
</reference>
<dbReference type="Proteomes" id="UP001150062">
    <property type="component" value="Unassembled WGS sequence"/>
</dbReference>
<gene>
    <name evidence="3" type="ORF">M0813_19072</name>
</gene>
<evidence type="ECO:0000256" key="1">
    <source>
        <dbReference type="SAM" id="MobiDB-lite"/>
    </source>
</evidence>
<feature type="compositionally biased region" description="Basic and acidic residues" evidence="1">
    <location>
        <begin position="96"/>
        <end position="113"/>
    </location>
</feature>
<evidence type="ECO:0000313" key="4">
    <source>
        <dbReference type="Proteomes" id="UP001150062"/>
    </source>
</evidence>
<feature type="transmembrane region" description="Helical" evidence="2">
    <location>
        <begin position="150"/>
        <end position="169"/>
    </location>
</feature>
<feature type="compositionally biased region" description="Basic and acidic residues" evidence="1">
    <location>
        <begin position="16"/>
        <end position="25"/>
    </location>
</feature>
<proteinExistence type="predicted"/>
<keyword evidence="2" id="KW-0812">Transmembrane</keyword>
<feature type="region of interest" description="Disordered" evidence="1">
    <location>
        <begin position="1"/>
        <end position="141"/>
    </location>
</feature>
<accession>A0ABQ8YQZ6</accession>
<protein>
    <submittedName>
        <fullName evidence="3">Uncharacterized protein</fullName>
    </submittedName>
</protein>
<keyword evidence="2" id="KW-0472">Membrane</keyword>
<dbReference type="PANTHER" id="PTHR35895">
    <property type="entry name" value="CHROMOSOME 16, WHOLE GENOME SHOTGUN SEQUENCE"/>
    <property type="match status" value="1"/>
</dbReference>
<evidence type="ECO:0000313" key="3">
    <source>
        <dbReference type="EMBL" id="KAJ6247025.1"/>
    </source>
</evidence>
<dbReference type="InterPro" id="IPR046368">
    <property type="entry name" value="Tag1"/>
</dbReference>
<dbReference type="EMBL" id="JAOAOG010000130">
    <property type="protein sequence ID" value="KAJ6247025.1"/>
    <property type="molecule type" value="Genomic_DNA"/>
</dbReference>
<evidence type="ECO:0000256" key="2">
    <source>
        <dbReference type="SAM" id="Phobius"/>
    </source>
</evidence>
<sequence length="1416" mass="159821">MTNIVDYSSDDGIELNELHNIEKTDNVVNSQTNTPNQSTHSMQQKRMNSSSNEESSSSSSSSSSSLKMSSESGKEVDSDKESEIVVTSDQLSGSGSDEHTGTSRDGGEEEPRKKQTLRPTTASRLSRKPTKNKNRERPKSAFEKLKTKKAIAIIVFCCCLVAGLIYMSVDLYVRNALENADIEMTDVEIKSMDSQRMQVNTEFKVEIDSPVLVGFSMADSKIGYNDKNVGKVTFSKKSFSTISEKYNSDLVVDISELDNYLEMIQDFIELSQITIPFEVTIKFQGKMSLWKDRELSKKLRIAACGKVWLDLGEYELLEFGHELISLKCVATTEINTIVNANIPPLLLEMYYKDQLISSTLQEDVHFEKGANAIDAFADLLPEDTTLIEDFINSKYLKFHTNIFVYIEGADKSRLPVLFNKTINIDGFDNFPFRLEGLEIVEVNDDNIDLIMKLQFNNTSPISAVFHKMEIEILYQDVVIDNALINDQKLVPGPNYISVDVSLDESKSDLLQDFVMNEEVSIYLRCNLTVNKGGDEIEILNRPVEIEGLSGIEFEFTQNPHVVLEENLLKSSIDVDLEYTSNLDAEFGRWDVDIIYEGIIIGTASQTDVIFKKGPIHFELDLDLDSTEVDIVRDFLDLDEVTVILNGTIFSHANSPKEDGISLFTRNFTMQAFGGFDFTVETMSLTEFTKTEMTVITTINFHNPSDVTAVMTEMNFDLEYKGVNISTPVFGDIQIDSGDNRLDFEFVLDTSTTDIFEDFIRDEQAHFNLYAQFRPKDYLIDIEVILDGFNGLEFDISQIRITMIEDPDLTLEIDTDIDNPTTLDTEFDKIWIQLFYEDTYVGDATQSNAVLIKQQQNAFTFVADCTENGTALIDDFFKKENITFLMKAFARVDVDDPTQNDIAVFERLITIVSFNGMPFELVEFSPLSMTDSEIVVKIDSDLENPTKITNEFDELRIDIEYQDKLIGNILLTEFFLKRGLNDIIQEVTLSENGTNLVDDFIKSENLTLQLYGNVRTGSTKWIEIFQKNYTVTGMDNLPFSITKTEFVNANGDMLDFDLDIEFNNPSTVNADCSEIVCKIYYKGDFVGETILYDKSLDMGYNTFNFLPQLNSEGTDLIDTFIQNTTVDLDLNLFIKFDQGDLINLFNKTIQIKGFNNLQTDVKEFDLISSGTDYIEVTIEVTLTNPSDIDVRISNFYFDLFFDSKKIGYGQKQDFSLPVGTLQLFIDSRIEGDEAAISDFLGRYISGKTSQLELDSDMTILFENSGTTWDFSTIITTSLDGIESQIVDLTVSGFTTTPSLGTNVDVEIFNPMKFTIDFVSFFGPSYYNNTLTNPSNDKIFLYNVDIDNSASPVPIAPDGSHTEQENYPITDIGQTATLSLLLLNGNLYIDVWDGQLVLDIGDFRCNLIIDLIGIKAHA</sequence>
<dbReference type="Pfam" id="PF12505">
    <property type="entry name" value="DUF3712"/>
    <property type="match status" value="1"/>
</dbReference>
<organism evidence="3 4">
    <name type="scientific">Anaeramoeba flamelloides</name>
    <dbReference type="NCBI Taxonomy" id="1746091"/>
    <lineage>
        <taxon>Eukaryota</taxon>
        <taxon>Metamonada</taxon>
        <taxon>Anaeramoebidae</taxon>
        <taxon>Anaeramoeba</taxon>
    </lineage>
</organism>
<feature type="compositionally biased region" description="Polar residues" evidence="1">
    <location>
        <begin position="85"/>
        <end position="95"/>
    </location>
</feature>
<dbReference type="PANTHER" id="PTHR35895:SF3">
    <property type="entry name" value="PRE-RRNA PROCESSING PROTEIN"/>
    <property type="match status" value="1"/>
</dbReference>
<keyword evidence="4" id="KW-1185">Reference proteome</keyword>
<feature type="compositionally biased region" description="Low complexity" evidence="1">
    <location>
        <begin position="49"/>
        <end position="71"/>
    </location>
</feature>
<dbReference type="InterPro" id="IPR022185">
    <property type="entry name" value="DUF3712"/>
</dbReference>
<keyword evidence="2" id="KW-1133">Transmembrane helix</keyword>